<comment type="caution">
    <text evidence="7">The sequence shown here is derived from an EMBL/GenBank/DDBJ whole genome shotgun (WGS) entry which is preliminary data.</text>
</comment>
<feature type="domain" description="NAC" evidence="6">
    <location>
        <begin position="4"/>
        <end position="176"/>
    </location>
</feature>
<dbReference type="GO" id="GO:0048731">
    <property type="term" value="P:system development"/>
    <property type="evidence" value="ECO:0007669"/>
    <property type="project" value="TreeGrafter"/>
</dbReference>
<keyword evidence="1" id="KW-0805">Transcription regulation</keyword>
<dbReference type="PANTHER" id="PTHR31719">
    <property type="entry name" value="NAC TRANSCRIPTION FACTOR 56"/>
    <property type="match status" value="1"/>
</dbReference>
<sequence>MAIIPPGFHFAPTDQELITFYLSRKAMGLPLPWNPLLEKTIYGENADPWDVFADVPWDTFVTGAGKECKNVKSVVYVFTKLSKVNGKTRIARTAGCGTWTAKLVEGRYTTILDKISRSSKESVPAECSSSSSCGESQLSNDNAFGKKRSAPEPQEVTSHKKQKVDGTSLLEEISTNYLGPPGDDNFAWTSDFGFANAAPPQQLPVPVDGCLVPEHDQHDGQKCSYPEDDPLLDLLLELEDGDGSAFGFHLDDEDASGSFFDLSSSQFPDGSFLVNRD</sequence>
<reference evidence="7" key="2">
    <citation type="journal article" date="2024" name="Plant">
        <title>Genomic evolution and insights into agronomic trait innovations of Sesamum species.</title>
        <authorList>
            <person name="Miao H."/>
            <person name="Wang L."/>
            <person name="Qu L."/>
            <person name="Liu H."/>
            <person name="Sun Y."/>
            <person name="Le M."/>
            <person name="Wang Q."/>
            <person name="Wei S."/>
            <person name="Zheng Y."/>
            <person name="Lin W."/>
            <person name="Duan Y."/>
            <person name="Cao H."/>
            <person name="Xiong S."/>
            <person name="Wang X."/>
            <person name="Wei L."/>
            <person name="Li C."/>
            <person name="Ma Q."/>
            <person name="Ju M."/>
            <person name="Zhao R."/>
            <person name="Li G."/>
            <person name="Mu C."/>
            <person name="Tian Q."/>
            <person name="Mei H."/>
            <person name="Zhang T."/>
            <person name="Gao T."/>
            <person name="Zhang H."/>
        </authorList>
    </citation>
    <scope>NUCLEOTIDE SEQUENCE</scope>
    <source>
        <strain evidence="7">G02</strain>
    </source>
</reference>
<evidence type="ECO:0000259" key="6">
    <source>
        <dbReference type="PROSITE" id="PS51005"/>
    </source>
</evidence>
<dbReference type="PROSITE" id="PS51005">
    <property type="entry name" value="NAC"/>
    <property type="match status" value="1"/>
</dbReference>
<dbReference type="Gene3D" id="2.170.150.80">
    <property type="entry name" value="NAC domain"/>
    <property type="match status" value="1"/>
</dbReference>
<evidence type="ECO:0000313" key="7">
    <source>
        <dbReference type="EMBL" id="KAL0419335.1"/>
    </source>
</evidence>
<dbReference type="InterPro" id="IPR003441">
    <property type="entry name" value="NAC-dom"/>
</dbReference>
<evidence type="ECO:0000256" key="4">
    <source>
        <dbReference type="ARBA" id="ARBA00023242"/>
    </source>
</evidence>
<evidence type="ECO:0000256" key="3">
    <source>
        <dbReference type="ARBA" id="ARBA00023163"/>
    </source>
</evidence>
<evidence type="ECO:0000256" key="2">
    <source>
        <dbReference type="ARBA" id="ARBA00023125"/>
    </source>
</evidence>
<dbReference type="SUPFAM" id="SSF101941">
    <property type="entry name" value="NAC domain"/>
    <property type="match status" value="1"/>
</dbReference>
<dbReference type="GO" id="GO:0003677">
    <property type="term" value="F:DNA binding"/>
    <property type="evidence" value="ECO:0007669"/>
    <property type="project" value="UniProtKB-KW"/>
</dbReference>
<keyword evidence="4" id="KW-0539">Nucleus</keyword>
<feature type="compositionally biased region" description="Low complexity" evidence="5">
    <location>
        <begin position="123"/>
        <end position="139"/>
    </location>
</feature>
<dbReference type="EMBL" id="JACGWJ010000005">
    <property type="protein sequence ID" value="KAL0419335.1"/>
    <property type="molecule type" value="Genomic_DNA"/>
</dbReference>
<dbReference type="PANTHER" id="PTHR31719:SF164">
    <property type="entry name" value="NAC DOMAIN-CONTAINING PROTEIN"/>
    <property type="match status" value="1"/>
</dbReference>
<organism evidence="7">
    <name type="scientific">Sesamum radiatum</name>
    <name type="common">Black benniseed</name>
    <dbReference type="NCBI Taxonomy" id="300843"/>
    <lineage>
        <taxon>Eukaryota</taxon>
        <taxon>Viridiplantae</taxon>
        <taxon>Streptophyta</taxon>
        <taxon>Embryophyta</taxon>
        <taxon>Tracheophyta</taxon>
        <taxon>Spermatophyta</taxon>
        <taxon>Magnoliopsida</taxon>
        <taxon>eudicotyledons</taxon>
        <taxon>Gunneridae</taxon>
        <taxon>Pentapetalae</taxon>
        <taxon>asterids</taxon>
        <taxon>lamiids</taxon>
        <taxon>Lamiales</taxon>
        <taxon>Pedaliaceae</taxon>
        <taxon>Sesamum</taxon>
    </lineage>
</organism>
<dbReference type="Pfam" id="PF02365">
    <property type="entry name" value="NAM"/>
    <property type="match status" value="1"/>
</dbReference>
<keyword evidence="2" id="KW-0238">DNA-binding</keyword>
<evidence type="ECO:0000256" key="1">
    <source>
        <dbReference type="ARBA" id="ARBA00023015"/>
    </source>
</evidence>
<dbReference type="InterPro" id="IPR036093">
    <property type="entry name" value="NAC_dom_sf"/>
</dbReference>
<reference evidence="7" key="1">
    <citation type="submission" date="2020-06" db="EMBL/GenBank/DDBJ databases">
        <authorList>
            <person name="Li T."/>
            <person name="Hu X."/>
            <person name="Zhang T."/>
            <person name="Song X."/>
            <person name="Zhang H."/>
            <person name="Dai N."/>
            <person name="Sheng W."/>
            <person name="Hou X."/>
            <person name="Wei L."/>
        </authorList>
    </citation>
    <scope>NUCLEOTIDE SEQUENCE</scope>
    <source>
        <strain evidence="7">G02</strain>
        <tissue evidence="7">Leaf</tissue>
    </source>
</reference>
<keyword evidence="3" id="KW-0804">Transcription</keyword>
<accession>A0AAW2UPQ5</accession>
<dbReference type="GO" id="GO:0006355">
    <property type="term" value="P:regulation of DNA-templated transcription"/>
    <property type="evidence" value="ECO:0007669"/>
    <property type="project" value="InterPro"/>
</dbReference>
<proteinExistence type="predicted"/>
<gene>
    <name evidence="7" type="ORF">Sradi_1347000</name>
</gene>
<feature type="region of interest" description="Disordered" evidence="5">
    <location>
        <begin position="123"/>
        <end position="165"/>
    </location>
</feature>
<evidence type="ECO:0000256" key="5">
    <source>
        <dbReference type="SAM" id="MobiDB-lite"/>
    </source>
</evidence>
<dbReference type="AlphaFoldDB" id="A0AAW2UPQ5"/>
<protein>
    <recommendedName>
        <fullName evidence="6">NAC domain-containing protein</fullName>
    </recommendedName>
</protein>
<name>A0AAW2UPQ5_SESRA</name>